<accession>A0AAW0MW51</accession>
<feature type="domain" description="C-type lectin" evidence="3">
    <location>
        <begin position="23"/>
        <end position="113"/>
    </location>
</feature>
<dbReference type="Gene3D" id="3.10.100.10">
    <property type="entry name" value="Mannose-Binding Protein A, subunit A"/>
    <property type="match status" value="1"/>
</dbReference>
<dbReference type="SUPFAM" id="SSF56436">
    <property type="entry name" value="C-type lectin-like"/>
    <property type="match status" value="1"/>
</dbReference>
<evidence type="ECO:0000313" key="4">
    <source>
        <dbReference type="EMBL" id="KAK7883798.1"/>
    </source>
</evidence>
<reference evidence="5" key="1">
    <citation type="submission" date="2024-04" db="EMBL/GenBank/DDBJ databases">
        <title>Salinicola lusitanus LLJ914,a marine bacterium isolated from the Okinawa Trough.</title>
        <authorList>
            <person name="Li J."/>
        </authorList>
    </citation>
    <scope>NUCLEOTIDE SEQUENCE [LARGE SCALE GENOMIC DNA]</scope>
</reference>
<dbReference type="AlphaFoldDB" id="A0AAW0MW51"/>
<dbReference type="PANTHER" id="PTHR45784:SF3">
    <property type="entry name" value="C-TYPE LECTIN DOMAIN FAMILY 4 MEMBER K-LIKE-RELATED"/>
    <property type="match status" value="1"/>
</dbReference>
<dbReference type="PANTHER" id="PTHR45784">
    <property type="entry name" value="C-TYPE LECTIN DOMAIN FAMILY 20 MEMBER A-RELATED"/>
    <property type="match status" value="1"/>
</dbReference>
<evidence type="ECO:0000256" key="2">
    <source>
        <dbReference type="SAM" id="SignalP"/>
    </source>
</evidence>
<name>A0AAW0MW51_9GOBI</name>
<organism evidence="4 5">
    <name type="scientific">Mugilogobius chulae</name>
    <name type="common">yellowstripe goby</name>
    <dbReference type="NCBI Taxonomy" id="88201"/>
    <lineage>
        <taxon>Eukaryota</taxon>
        <taxon>Metazoa</taxon>
        <taxon>Chordata</taxon>
        <taxon>Craniata</taxon>
        <taxon>Vertebrata</taxon>
        <taxon>Euteleostomi</taxon>
        <taxon>Actinopterygii</taxon>
        <taxon>Neopterygii</taxon>
        <taxon>Teleostei</taxon>
        <taxon>Neoteleostei</taxon>
        <taxon>Acanthomorphata</taxon>
        <taxon>Gobiaria</taxon>
        <taxon>Gobiiformes</taxon>
        <taxon>Gobioidei</taxon>
        <taxon>Gobiidae</taxon>
        <taxon>Gobionellinae</taxon>
        <taxon>Mugilogobius</taxon>
    </lineage>
</organism>
<protein>
    <recommendedName>
        <fullName evidence="3">C-type lectin domain-containing protein</fullName>
    </recommendedName>
</protein>
<sequence>MITVLFLLFIGLREGLCFHEVYRTYFYIQQLKNWTDSQQYCRQHYTDLATFTKLDEVKRPIRPVSDYAWIGLSDNTSAWKGIMGNESNSWRWSAIGNTSPGGYQKWATSEPDNADGKVTVSRSKMEPGEI</sequence>
<keyword evidence="5" id="KW-1185">Reference proteome</keyword>
<evidence type="ECO:0000256" key="1">
    <source>
        <dbReference type="SAM" id="MobiDB-lite"/>
    </source>
</evidence>
<feature type="signal peptide" evidence="2">
    <location>
        <begin position="1"/>
        <end position="17"/>
    </location>
</feature>
<feature type="region of interest" description="Disordered" evidence="1">
    <location>
        <begin position="103"/>
        <end position="130"/>
    </location>
</feature>
<dbReference type="InterPro" id="IPR016186">
    <property type="entry name" value="C-type_lectin-like/link_sf"/>
</dbReference>
<comment type="caution">
    <text evidence="4">The sequence shown here is derived from an EMBL/GenBank/DDBJ whole genome shotgun (WGS) entry which is preliminary data.</text>
</comment>
<evidence type="ECO:0000313" key="5">
    <source>
        <dbReference type="Proteomes" id="UP001460270"/>
    </source>
</evidence>
<keyword evidence="2" id="KW-0732">Signal</keyword>
<gene>
    <name evidence="4" type="ORF">WMY93_026921</name>
</gene>
<dbReference type="Proteomes" id="UP001460270">
    <property type="component" value="Unassembled WGS sequence"/>
</dbReference>
<dbReference type="PROSITE" id="PS50041">
    <property type="entry name" value="C_TYPE_LECTIN_2"/>
    <property type="match status" value="1"/>
</dbReference>
<dbReference type="EMBL" id="JBBPFD010000020">
    <property type="protein sequence ID" value="KAK7883798.1"/>
    <property type="molecule type" value="Genomic_DNA"/>
</dbReference>
<dbReference type="InterPro" id="IPR001304">
    <property type="entry name" value="C-type_lectin-like"/>
</dbReference>
<proteinExistence type="predicted"/>
<evidence type="ECO:0000259" key="3">
    <source>
        <dbReference type="PROSITE" id="PS50041"/>
    </source>
</evidence>
<dbReference type="InterPro" id="IPR016187">
    <property type="entry name" value="CTDL_fold"/>
</dbReference>
<feature type="chain" id="PRO_5043609292" description="C-type lectin domain-containing protein" evidence="2">
    <location>
        <begin position="18"/>
        <end position="130"/>
    </location>
</feature>
<dbReference type="Pfam" id="PF00059">
    <property type="entry name" value="Lectin_C"/>
    <property type="match status" value="1"/>
</dbReference>